<keyword evidence="4 9" id="KW-0560">Oxidoreductase</keyword>
<dbReference type="EC" id="1.16.3.1" evidence="9"/>
<dbReference type="GO" id="GO:0005737">
    <property type="term" value="C:cytoplasm"/>
    <property type="evidence" value="ECO:0007669"/>
    <property type="project" value="TreeGrafter"/>
</dbReference>
<proteinExistence type="inferred from homology"/>
<evidence type="ECO:0000256" key="2">
    <source>
        <dbReference type="ARBA" id="ARBA00022434"/>
    </source>
</evidence>
<dbReference type="GO" id="GO:0006879">
    <property type="term" value="P:intracellular iron ion homeostasis"/>
    <property type="evidence" value="ECO:0007669"/>
    <property type="project" value="UniProtKB-KW"/>
</dbReference>
<dbReference type="EMBL" id="UYSU01036427">
    <property type="protein sequence ID" value="VDL97683.1"/>
    <property type="molecule type" value="Genomic_DNA"/>
</dbReference>
<dbReference type="GO" id="GO:0006826">
    <property type="term" value="P:iron ion transport"/>
    <property type="evidence" value="ECO:0007669"/>
    <property type="project" value="InterPro"/>
</dbReference>
<gene>
    <name evidence="12" type="ORF">SSLN_LOCUS11298</name>
    <name evidence="11" type="ORF">TR121481</name>
</gene>
<sequence length="193" mass="23220">MESSRINYPKEVEETINNMLEAYVDAELAYSQAAANAYSETVYLKNFARYFEARARELNYFRSQMMRYQTERGGQVAISAQRNTQYPFRTVKSVKEMNQVMRQFVEIERDLQEMWEKFYELTTSMKDVMSAHYAEHYLMQHQSRQYAKMVRFMNSLEQSACVYFFDNSMMREEADEKEEEDECDFFEQATEQN</sequence>
<dbReference type="Pfam" id="PF00210">
    <property type="entry name" value="Ferritin"/>
    <property type="match status" value="1"/>
</dbReference>
<keyword evidence="13" id="KW-1185">Reference proteome</keyword>
<protein>
    <recommendedName>
        <fullName evidence="9">Ferritin</fullName>
        <ecNumber evidence="9">1.16.3.1</ecNumber>
    </recommendedName>
</protein>
<evidence type="ECO:0000313" key="13">
    <source>
        <dbReference type="Proteomes" id="UP000275846"/>
    </source>
</evidence>
<dbReference type="InterPro" id="IPR012347">
    <property type="entry name" value="Ferritin-like"/>
</dbReference>
<feature type="binding site" evidence="8">
    <location>
        <position position="142"/>
    </location>
    <ligand>
        <name>Fe cation</name>
        <dbReference type="ChEBI" id="CHEBI:24875"/>
        <label>2</label>
    </ligand>
</feature>
<comment type="catalytic activity">
    <reaction evidence="7 9">
        <text>4 Fe(2+) + O2 + 4 H(+) = 4 Fe(3+) + 2 H2O</text>
        <dbReference type="Rhea" id="RHEA:11148"/>
        <dbReference type="ChEBI" id="CHEBI:15377"/>
        <dbReference type="ChEBI" id="CHEBI:15378"/>
        <dbReference type="ChEBI" id="CHEBI:15379"/>
        <dbReference type="ChEBI" id="CHEBI:29033"/>
        <dbReference type="ChEBI" id="CHEBI:29034"/>
        <dbReference type="EC" id="1.16.3.1"/>
    </reaction>
</comment>
<dbReference type="EMBL" id="GEEE01002242">
    <property type="protein sequence ID" value="JAP60983.1"/>
    <property type="molecule type" value="Transcribed_RNA"/>
</dbReference>
<dbReference type="GO" id="GO:0004322">
    <property type="term" value="F:ferroxidase activity"/>
    <property type="evidence" value="ECO:0007669"/>
    <property type="project" value="UniProtKB-EC"/>
</dbReference>
<dbReference type="GO" id="GO:0008199">
    <property type="term" value="F:ferric iron binding"/>
    <property type="evidence" value="ECO:0007669"/>
    <property type="project" value="InterPro"/>
</dbReference>
<keyword evidence="3 8" id="KW-0479">Metal-binding</keyword>
<feature type="binding site" evidence="8">
    <location>
        <position position="108"/>
    </location>
    <ligand>
        <name>Fe cation</name>
        <dbReference type="ChEBI" id="CHEBI:24875"/>
        <label>2</label>
    </ligand>
</feature>
<comment type="similarity">
    <text evidence="1 9">Belongs to the ferritin family.</text>
</comment>
<comment type="function">
    <text evidence="9">Stores iron in a soluble, non-toxic, readily available form. Important for iron homeostasis. Iron is taken up in the ferrous form and deposited as ferric hydroxides after oxidation.</text>
</comment>
<evidence type="ECO:0000256" key="7">
    <source>
        <dbReference type="ARBA" id="ARBA00047990"/>
    </source>
</evidence>
<evidence type="ECO:0000256" key="4">
    <source>
        <dbReference type="ARBA" id="ARBA00023002"/>
    </source>
</evidence>
<dbReference type="InterPro" id="IPR009078">
    <property type="entry name" value="Ferritin-like_SF"/>
</dbReference>
<reference evidence="14" key="2">
    <citation type="submission" date="2016-06" db="UniProtKB">
        <authorList>
            <consortium name="WormBaseParasite"/>
        </authorList>
    </citation>
    <scope>IDENTIFICATION</scope>
</reference>
<evidence type="ECO:0000313" key="11">
    <source>
        <dbReference type="EMBL" id="JAP60983.1"/>
    </source>
</evidence>
<dbReference type="InterPro" id="IPR009040">
    <property type="entry name" value="Ferritin-like_diiron"/>
</dbReference>
<dbReference type="Proteomes" id="UP000275846">
    <property type="component" value="Unassembled WGS sequence"/>
</dbReference>
<evidence type="ECO:0000259" key="10">
    <source>
        <dbReference type="PROSITE" id="PS50905"/>
    </source>
</evidence>
<dbReference type="InterPro" id="IPR001519">
    <property type="entry name" value="Ferritin"/>
</dbReference>
<keyword evidence="5 8" id="KW-0408">Iron</keyword>
<evidence type="ECO:0000313" key="12">
    <source>
        <dbReference type="EMBL" id="VDL97683.1"/>
    </source>
</evidence>
<dbReference type="InterPro" id="IPR008331">
    <property type="entry name" value="Ferritin_DPS_dom"/>
</dbReference>
<evidence type="ECO:0000313" key="14">
    <source>
        <dbReference type="WBParaSite" id="SSLN_0001172901-mRNA-1"/>
    </source>
</evidence>
<comment type="function">
    <text evidence="6">Stores iron in a soluble, non-toxic, readily available form. Important for iron homeostasis. Has ferroxidase activity. Iron is taken up in the ferrous form and deposited as ferric hydroxides after oxidation.</text>
</comment>
<evidence type="ECO:0000256" key="3">
    <source>
        <dbReference type="ARBA" id="ARBA00022723"/>
    </source>
</evidence>
<dbReference type="STRING" id="70667.A0A0V0J6B4"/>
<dbReference type="GO" id="GO:0008198">
    <property type="term" value="F:ferrous iron binding"/>
    <property type="evidence" value="ECO:0007669"/>
    <property type="project" value="TreeGrafter"/>
</dbReference>
<name>A0A0V0J6B4_SCHSO</name>
<accession>A0A0V0J6B4</accession>
<keyword evidence="2 9" id="KW-0409">Iron storage</keyword>
<evidence type="ECO:0000256" key="9">
    <source>
        <dbReference type="RuleBase" id="RU361145"/>
    </source>
</evidence>
<evidence type="ECO:0000256" key="6">
    <source>
        <dbReference type="ARBA" id="ARBA00025111"/>
    </source>
</evidence>
<dbReference type="OrthoDB" id="6246307at2759"/>
<dbReference type="PROSITE" id="PS50905">
    <property type="entry name" value="FERRITIN_LIKE"/>
    <property type="match status" value="1"/>
</dbReference>
<reference evidence="11" key="1">
    <citation type="submission" date="2016-01" db="EMBL/GenBank/DDBJ databases">
        <title>Reference transcriptome for the parasite Schistocephalus solidus: insights into the molecular evolution of parasitism.</title>
        <authorList>
            <person name="Hebert F.O."/>
            <person name="Grambauer S."/>
            <person name="Barber I."/>
            <person name="Landry C.R."/>
            <person name="Aubin-Horth N."/>
        </authorList>
    </citation>
    <scope>NUCLEOTIDE SEQUENCE</scope>
</reference>
<dbReference type="PANTHER" id="PTHR11431">
    <property type="entry name" value="FERRITIN"/>
    <property type="match status" value="1"/>
</dbReference>
<dbReference type="WBParaSite" id="SSLN_0001172901-mRNA-1">
    <property type="protein sequence ID" value="SSLN_0001172901-mRNA-1"/>
    <property type="gene ID" value="SSLN_0001172901"/>
</dbReference>
<reference evidence="12 13" key="3">
    <citation type="submission" date="2018-11" db="EMBL/GenBank/DDBJ databases">
        <authorList>
            <consortium name="Pathogen Informatics"/>
        </authorList>
    </citation>
    <scope>NUCLEOTIDE SEQUENCE [LARGE SCALE GENOMIC DNA]</scope>
    <source>
        <strain evidence="12 13">NST_G2</strain>
    </source>
</reference>
<feature type="domain" description="Ferritin-like diiron" evidence="10">
    <location>
        <begin position="6"/>
        <end position="160"/>
    </location>
</feature>
<dbReference type="Gene3D" id="1.20.1260.10">
    <property type="match status" value="1"/>
</dbReference>
<dbReference type="SUPFAM" id="SSF47240">
    <property type="entry name" value="Ferritin-like"/>
    <property type="match status" value="1"/>
</dbReference>
<evidence type="ECO:0000256" key="1">
    <source>
        <dbReference type="ARBA" id="ARBA00007513"/>
    </source>
</evidence>
<organism evidence="11">
    <name type="scientific">Schistocephalus solidus</name>
    <name type="common">Tapeworm</name>
    <dbReference type="NCBI Taxonomy" id="70667"/>
    <lineage>
        <taxon>Eukaryota</taxon>
        <taxon>Metazoa</taxon>
        <taxon>Spiralia</taxon>
        <taxon>Lophotrochozoa</taxon>
        <taxon>Platyhelminthes</taxon>
        <taxon>Cestoda</taxon>
        <taxon>Eucestoda</taxon>
        <taxon>Diphyllobothriidea</taxon>
        <taxon>Diphyllobothriidae</taxon>
        <taxon>Schistocephalus</taxon>
    </lineage>
</organism>
<dbReference type="AlphaFoldDB" id="A0A0V0J6B4"/>
<dbReference type="PANTHER" id="PTHR11431:SF75">
    <property type="entry name" value="FERRITIN"/>
    <property type="match status" value="1"/>
</dbReference>
<evidence type="ECO:0000256" key="5">
    <source>
        <dbReference type="ARBA" id="ARBA00023004"/>
    </source>
</evidence>
<evidence type="ECO:0000256" key="8">
    <source>
        <dbReference type="PIRSR" id="PIRSR601519-1"/>
    </source>
</evidence>